<name>A0A4R3TBZ2_9FIRM</name>
<dbReference type="EMBL" id="SMBP01000010">
    <property type="protein sequence ID" value="TCU59272.1"/>
    <property type="molecule type" value="Genomic_DNA"/>
</dbReference>
<dbReference type="RefSeq" id="WP_132224865.1">
    <property type="nucleotide sequence ID" value="NZ_JANKBG010000010.1"/>
</dbReference>
<evidence type="ECO:0000256" key="3">
    <source>
        <dbReference type="SAM" id="Phobius"/>
    </source>
</evidence>
<dbReference type="CDD" id="cd05827">
    <property type="entry name" value="Sortase_C"/>
    <property type="match status" value="1"/>
</dbReference>
<dbReference type="NCBIfam" id="TIGR01076">
    <property type="entry name" value="sortase_fam"/>
    <property type="match status" value="1"/>
</dbReference>
<keyword evidence="1" id="KW-0378">Hydrolase</keyword>
<evidence type="ECO:0000256" key="2">
    <source>
        <dbReference type="PIRSR" id="PIRSR605754-1"/>
    </source>
</evidence>
<dbReference type="InterPro" id="IPR042002">
    <property type="entry name" value="Sortase_C"/>
</dbReference>
<dbReference type="GO" id="GO:0016787">
    <property type="term" value="F:hydrolase activity"/>
    <property type="evidence" value="ECO:0007669"/>
    <property type="project" value="UniProtKB-KW"/>
</dbReference>
<gene>
    <name evidence="4" type="ORF">EDD61_11086</name>
</gene>
<keyword evidence="3" id="KW-1133">Transmembrane helix</keyword>
<feature type="active site" description="Acyl-thioester intermediate" evidence="2">
    <location>
        <position position="211"/>
    </location>
</feature>
<dbReference type="Proteomes" id="UP000295773">
    <property type="component" value="Unassembled WGS sequence"/>
</dbReference>
<feature type="active site" description="Proton donor/acceptor" evidence="2">
    <location>
        <position position="148"/>
    </location>
</feature>
<reference evidence="4 5" key="1">
    <citation type="submission" date="2019-03" db="EMBL/GenBank/DDBJ databases">
        <title>Genomic Encyclopedia of Type Strains, Phase IV (KMG-IV): sequencing the most valuable type-strain genomes for metagenomic binning, comparative biology and taxonomic classification.</title>
        <authorList>
            <person name="Goeker M."/>
        </authorList>
    </citation>
    <scope>NUCLEOTIDE SEQUENCE [LARGE SCALE GENOMIC DNA]</scope>
    <source>
        <strain evidence="4 5">DSM 29481</strain>
    </source>
</reference>
<accession>A0A4R3TBZ2</accession>
<feature type="transmembrane region" description="Helical" evidence="3">
    <location>
        <begin position="7"/>
        <end position="27"/>
    </location>
</feature>
<proteinExistence type="predicted"/>
<dbReference type="NCBIfam" id="NF033745">
    <property type="entry name" value="class_C_sortase"/>
    <property type="match status" value="1"/>
</dbReference>
<dbReference type="Pfam" id="PF04203">
    <property type="entry name" value="Sortase"/>
    <property type="match status" value="1"/>
</dbReference>
<dbReference type="InterPro" id="IPR005754">
    <property type="entry name" value="Sortase"/>
</dbReference>
<dbReference type="Gene3D" id="2.40.260.10">
    <property type="entry name" value="Sortase"/>
    <property type="match status" value="1"/>
</dbReference>
<feature type="transmembrane region" description="Helical" evidence="3">
    <location>
        <begin position="254"/>
        <end position="272"/>
    </location>
</feature>
<keyword evidence="3" id="KW-0472">Membrane</keyword>
<protein>
    <submittedName>
        <fullName evidence="4">LPXTG-site transpeptidase (Sortase) family protein</fullName>
    </submittedName>
</protein>
<dbReference type="InterPro" id="IPR023365">
    <property type="entry name" value="Sortase_dom-sf"/>
</dbReference>
<keyword evidence="3" id="KW-0812">Transmembrane</keyword>
<comment type="caution">
    <text evidence="4">The sequence shown here is derived from an EMBL/GenBank/DDBJ whole genome shotgun (WGS) entry which is preliminary data.</text>
</comment>
<sequence length="294" mass="33915">MKKRNISYLIAFLAILLCIGGFALLLYPDMKHLSFRMETRQCLDSFEANKKLITKNMYLKVERYNKQIYEEKQIGLKDAWSYEENIFSKEMASLPMNVFGYLEIPRMKIKLPLYIGASKEHLAKGAAILSQTSMPIGGENTNSVIAAHRGGYAGASMFRDIEKLKINDDIHITNPWRTLTYTVRKIVVILPKDIDAVKIVDSSDMVTLITCHPYPNNTQRYVVYCERKGEHKGTIKQRSEVYETSQEWIQKEQIFHTMSMLGGFVIFLLLCAKRKGCISIKKHRTKESRGGKRW</sequence>
<evidence type="ECO:0000313" key="5">
    <source>
        <dbReference type="Proteomes" id="UP000295773"/>
    </source>
</evidence>
<evidence type="ECO:0000256" key="1">
    <source>
        <dbReference type="ARBA" id="ARBA00022801"/>
    </source>
</evidence>
<keyword evidence="5" id="KW-1185">Reference proteome</keyword>
<evidence type="ECO:0000313" key="4">
    <source>
        <dbReference type="EMBL" id="TCU59272.1"/>
    </source>
</evidence>
<organism evidence="4 5">
    <name type="scientific">Longicatena caecimuris</name>
    <dbReference type="NCBI Taxonomy" id="1796635"/>
    <lineage>
        <taxon>Bacteria</taxon>
        <taxon>Bacillati</taxon>
        <taxon>Bacillota</taxon>
        <taxon>Erysipelotrichia</taxon>
        <taxon>Erysipelotrichales</taxon>
        <taxon>Erysipelotrichaceae</taxon>
        <taxon>Longicatena</taxon>
    </lineage>
</organism>
<dbReference type="SUPFAM" id="SSF63817">
    <property type="entry name" value="Sortase"/>
    <property type="match status" value="1"/>
</dbReference>
<dbReference type="AlphaFoldDB" id="A0A4R3TBZ2"/>